<protein>
    <submittedName>
        <fullName evidence="2">Glyoxalase</fullName>
    </submittedName>
</protein>
<dbReference type="PANTHER" id="PTHR36113:SF6">
    <property type="entry name" value="FOSFOMYCIN RESISTANCE PROTEIN FOSX"/>
    <property type="match status" value="1"/>
</dbReference>
<comment type="caution">
    <text evidence="2">The sequence shown here is derived from an EMBL/GenBank/DDBJ whole genome shotgun (WGS) entry which is preliminary data.</text>
</comment>
<organism evidence="2 3">
    <name type="scientific">Pullulanibacillus camelliae</name>
    <dbReference type="NCBI Taxonomy" id="1707096"/>
    <lineage>
        <taxon>Bacteria</taxon>
        <taxon>Bacillati</taxon>
        <taxon>Bacillota</taxon>
        <taxon>Bacilli</taxon>
        <taxon>Bacillales</taxon>
        <taxon>Sporolactobacillaceae</taxon>
        <taxon>Pullulanibacillus</taxon>
    </lineage>
</organism>
<dbReference type="EMBL" id="BMIR01000004">
    <property type="protein sequence ID" value="GGE35044.1"/>
    <property type="molecule type" value="Genomic_DNA"/>
</dbReference>
<gene>
    <name evidence="2" type="ORF">GCM10011391_12180</name>
</gene>
<dbReference type="SUPFAM" id="SSF54593">
    <property type="entry name" value="Glyoxalase/Bleomycin resistance protein/Dihydroxybiphenyl dioxygenase"/>
    <property type="match status" value="1"/>
</dbReference>
<dbReference type="Pfam" id="PF13669">
    <property type="entry name" value="Glyoxalase_4"/>
    <property type="match status" value="1"/>
</dbReference>
<dbReference type="PANTHER" id="PTHR36113">
    <property type="entry name" value="LYASE, PUTATIVE-RELATED-RELATED"/>
    <property type="match status" value="1"/>
</dbReference>
<reference evidence="2" key="1">
    <citation type="journal article" date="2014" name="Int. J. Syst. Evol. Microbiol.">
        <title>Complete genome sequence of Corynebacterium casei LMG S-19264T (=DSM 44701T), isolated from a smear-ripened cheese.</title>
        <authorList>
            <consortium name="US DOE Joint Genome Institute (JGI-PGF)"/>
            <person name="Walter F."/>
            <person name="Albersmeier A."/>
            <person name="Kalinowski J."/>
            <person name="Ruckert C."/>
        </authorList>
    </citation>
    <scope>NUCLEOTIDE SEQUENCE</scope>
    <source>
        <strain evidence="2">CGMCC 1.15371</strain>
    </source>
</reference>
<dbReference type="Gene3D" id="3.10.180.10">
    <property type="entry name" value="2,3-Dihydroxybiphenyl 1,2-Dioxygenase, domain 1"/>
    <property type="match status" value="1"/>
</dbReference>
<dbReference type="InterPro" id="IPR029068">
    <property type="entry name" value="Glyas_Bleomycin-R_OHBP_Dase"/>
</dbReference>
<accession>A0A8J2YBY2</accession>
<dbReference type="PROSITE" id="PS51819">
    <property type="entry name" value="VOC"/>
    <property type="match status" value="1"/>
</dbReference>
<dbReference type="Proteomes" id="UP000628775">
    <property type="component" value="Unassembled WGS sequence"/>
</dbReference>
<dbReference type="CDD" id="cd06587">
    <property type="entry name" value="VOC"/>
    <property type="match status" value="1"/>
</dbReference>
<evidence type="ECO:0000313" key="2">
    <source>
        <dbReference type="EMBL" id="GGE35044.1"/>
    </source>
</evidence>
<dbReference type="AlphaFoldDB" id="A0A8J2YBY2"/>
<keyword evidence="3" id="KW-1185">Reference proteome</keyword>
<proteinExistence type="predicted"/>
<reference evidence="2" key="2">
    <citation type="submission" date="2020-09" db="EMBL/GenBank/DDBJ databases">
        <authorList>
            <person name="Sun Q."/>
            <person name="Zhou Y."/>
        </authorList>
    </citation>
    <scope>NUCLEOTIDE SEQUENCE</scope>
    <source>
        <strain evidence="2">CGMCC 1.15371</strain>
    </source>
</reference>
<dbReference type="InterPro" id="IPR051332">
    <property type="entry name" value="Fosfomycin_Res_Enzymes"/>
</dbReference>
<dbReference type="RefSeq" id="WP_188690710.1">
    <property type="nucleotide sequence ID" value="NZ_BMIR01000004.1"/>
</dbReference>
<name>A0A8J2YBY2_9BACL</name>
<feature type="domain" description="VOC" evidence="1">
    <location>
        <begin position="4"/>
        <end position="126"/>
    </location>
</feature>
<dbReference type="InterPro" id="IPR037523">
    <property type="entry name" value="VOC_core"/>
</dbReference>
<sequence length="130" mass="15178">MIKKVEHVAFIVTDMEKTISYYSNMFGFSLRKRRQNKVRDLAFLMHDQQPGFEIELIRDLVPQGGYSDKGIVNHLAFTVEKIEAAIQFYKEKGINFLSETYDTANDGTKTIFFYGPNRELLQLVEREESE</sequence>
<evidence type="ECO:0000313" key="3">
    <source>
        <dbReference type="Proteomes" id="UP000628775"/>
    </source>
</evidence>
<evidence type="ECO:0000259" key="1">
    <source>
        <dbReference type="PROSITE" id="PS51819"/>
    </source>
</evidence>